<proteinExistence type="predicted"/>
<name>A0A8J7WN00_9ACTN</name>
<evidence type="ECO:0008006" key="3">
    <source>
        <dbReference type="Google" id="ProtNLM"/>
    </source>
</evidence>
<organism evidence="1 2">
    <name type="scientific">Actinocrinis puniceicyclus</name>
    <dbReference type="NCBI Taxonomy" id="977794"/>
    <lineage>
        <taxon>Bacteria</taxon>
        <taxon>Bacillati</taxon>
        <taxon>Actinomycetota</taxon>
        <taxon>Actinomycetes</taxon>
        <taxon>Catenulisporales</taxon>
        <taxon>Actinospicaceae</taxon>
        <taxon>Actinocrinis</taxon>
    </lineage>
</organism>
<accession>A0A8J7WN00</accession>
<dbReference type="SUPFAM" id="SSF53300">
    <property type="entry name" value="vWA-like"/>
    <property type="match status" value="1"/>
</dbReference>
<gene>
    <name evidence="1" type="ORF">KGA66_20110</name>
</gene>
<protein>
    <recommendedName>
        <fullName evidence="3">VWFA domain-containing protein</fullName>
    </recommendedName>
</protein>
<sequence length="228" mass="24932">MADTSRGILLPVYVLADESFSMNPQRDELNAGLIALHESLRAEPMIAAKVRLAVLGFSDDVKVRLPLADVRSERHLPQLTMRGGTSYEAVFNDLLVRIPHDVSALKNDGYKVHRPAVFFLSDGQPTDDDDDAWQVPHRRLIDRAVTPPAPNIIACGIGDAEPRTILEVATNPNFAFVSVPGADLGRSIAQFFNALTASVVESGRAMASGNPELRIERPDTFNMAIDYV</sequence>
<dbReference type="EMBL" id="JAGSXH010000080">
    <property type="protein sequence ID" value="MBS2965366.1"/>
    <property type="molecule type" value="Genomic_DNA"/>
</dbReference>
<evidence type="ECO:0000313" key="2">
    <source>
        <dbReference type="Proteomes" id="UP000677913"/>
    </source>
</evidence>
<evidence type="ECO:0000313" key="1">
    <source>
        <dbReference type="EMBL" id="MBS2965366.1"/>
    </source>
</evidence>
<dbReference type="Proteomes" id="UP000677913">
    <property type="component" value="Unassembled WGS sequence"/>
</dbReference>
<dbReference type="RefSeq" id="WP_211469725.1">
    <property type="nucleotide sequence ID" value="NZ_JAGSXH010000080.1"/>
</dbReference>
<comment type="caution">
    <text evidence="1">The sequence shown here is derived from an EMBL/GenBank/DDBJ whole genome shotgun (WGS) entry which is preliminary data.</text>
</comment>
<reference evidence="1" key="1">
    <citation type="submission" date="2021-04" db="EMBL/GenBank/DDBJ databases">
        <title>Genome based classification of Actinospica acidithermotolerans sp. nov., an actinobacterium isolated from an Indonesian hot spring.</title>
        <authorList>
            <person name="Kusuma A.B."/>
            <person name="Putra K.E."/>
            <person name="Nafisah S."/>
            <person name="Loh J."/>
            <person name="Nouioui I."/>
            <person name="Goodfellow M."/>
        </authorList>
    </citation>
    <scope>NUCLEOTIDE SEQUENCE</scope>
    <source>
        <strain evidence="1">DSM 45618</strain>
    </source>
</reference>
<dbReference type="Gene3D" id="3.40.50.410">
    <property type="entry name" value="von Willebrand factor, type A domain"/>
    <property type="match status" value="1"/>
</dbReference>
<keyword evidence="2" id="KW-1185">Reference proteome</keyword>
<dbReference type="InterPro" id="IPR036465">
    <property type="entry name" value="vWFA_dom_sf"/>
</dbReference>
<dbReference type="AlphaFoldDB" id="A0A8J7WN00"/>